<feature type="compositionally biased region" description="Polar residues" evidence="1">
    <location>
        <begin position="144"/>
        <end position="156"/>
    </location>
</feature>
<feature type="region of interest" description="Disordered" evidence="1">
    <location>
        <begin position="137"/>
        <end position="167"/>
    </location>
</feature>
<dbReference type="OrthoDB" id="5988909at2759"/>
<proteinExistence type="predicted"/>
<evidence type="ECO:0000256" key="1">
    <source>
        <dbReference type="SAM" id="MobiDB-lite"/>
    </source>
</evidence>
<dbReference type="EMBL" id="CACRXK020002622">
    <property type="protein sequence ID" value="CAB3995222.1"/>
    <property type="molecule type" value="Genomic_DNA"/>
</dbReference>
<name>A0A6S7GYB0_PARCT</name>
<feature type="compositionally biased region" description="Low complexity" evidence="1">
    <location>
        <begin position="16"/>
        <end position="27"/>
    </location>
</feature>
<feature type="region of interest" description="Disordered" evidence="1">
    <location>
        <begin position="1"/>
        <end position="31"/>
    </location>
</feature>
<feature type="non-terminal residue" evidence="2">
    <location>
        <position position="1"/>
    </location>
</feature>
<feature type="compositionally biased region" description="Basic residues" evidence="1">
    <location>
        <begin position="1"/>
        <end position="15"/>
    </location>
</feature>
<feature type="region of interest" description="Disordered" evidence="1">
    <location>
        <begin position="349"/>
        <end position="396"/>
    </location>
</feature>
<reference evidence="2" key="1">
    <citation type="submission" date="2020-04" db="EMBL/GenBank/DDBJ databases">
        <authorList>
            <person name="Alioto T."/>
            <person name="Alioto T."/>
            <person name="Gomez Garrido J."/>
        </authorList>
    </citation>
    <scope>NUCLEOTIDE SEQUENCE</scope>
    <source>
        <strain evidence="2">A484AB</strain>
    </source>
</reference>
<dbReference type="AlphaFoldDB" id="A0A6S7GYB0"/>
<dbReference type="PANTHER" id="PTHR47331">
    <property type="entry name" value="PHD-TYPE DOMAIN-CONTAINING PROTEIN"/>
    <property type="match status" value="1"/>
</dbReference>
<feature type="compositionally biased region" description="Basic and acidic residues" evidence="1">
    <location>
        <begin position="381"/>
        <end position="394"/>
    </location>
</feature>
<keyword evidence="3" id="KW-1185">Reference proteome</keyword>
<organism evidence="2 3">
    <name type="scientific">Paramuricea clavata</name>
    <name type="common">Red gorgonian</name>
    <name type="synonym">Violescent sea-whip</name>
    <dbReference type="NCBI Taxonomy" id="317549"/>
    <lineage>
        <taxon>Eukaryota</taxon>
        <taxon>Metazoa</taxon>
        <taxon>Cnidaria</taxon>
        <taxon>Anthozoa</taxon>
        <taxon>Octocorallia</taxon>
        <taxon>Malacalcyonacea</taxon>
        <taxon>Plexauridae</taxon>
        <taxon>Paramuricea</taxon>
    </lineage>
</organism>
<dbReference type="PANTHER" id="PTHR47331:SF4">
    <property type="entry name" value="PEPTIDASE S1 DOMAIN-CONTAINING PROTEIN"/>
    <property type="match status" value="1"/>
</dbReference>
<gene>
    <name evidence="2" type="ORF">PACLA_8A075352</name>
</gene>
<protein>
    <submittedName>
        <fullName evidence="2">Uncharacterized protein</fullName>
    </submittedName>
</protein>
<dbReference type="Proteomes" id="UP001152795">
    <property type="component" value="Unassembled WGS sequence"/>
</dbReference>
<evidence type="ECO:0000313" key="2">
    <source>
        <dbReference type="EMBL" id="CAB3995222.1"/>
    </source>
</evidence>
<accession>A0A6S7GYB0</accession>
<comment type="caution">
    <text evidence="2">The sequence shown here is derived from an EMBL/GenBank/DDBJ whole genome shotgun (WGS) entry which is preliminary data.</text>
</comment>
<evidence type="ECO:0000313" key="3">
    <source>
        <dbReference type="Proteomes" id="UP001152795"/>
    </source>
</evidence>
<sequence>VTSSRRSKKSSRSKSSRLTTASTTSTARQRRLNLEEELATLKAKMHMAGKKEELDEANRKALENLDELRLQLQKEETRVKEEIQNATKRFQIAEELAEKKARIDACKKFEEEFAPLPLVDSDEASCAQERLTRFLGLQPDMPNADNSVRENTTAAESTPPKDPKLTPKLCPLNPSTPEFVPNAVPSIPTNQQDTIPPVIEKIVTNPVLNEPSLVQAQLDVISKLLEVQNQNRLPLPEPGIFNGDPLQFPIWLKAFETLIEGRAINPAERLHFLGKYVTGEAKELIKGFMLLDGYQAKLPRWTLVRWGRRVYDWKEKNHNFPPFSEFVKYLVTESNIACDPVISRFKEDDSKKAKSRPYEIPNRRNRPNRDEYRSRNTLATRSEEGDQSKERPNGEAKQTTCILCNGPHELNSCQSFCAKDIIDRKEYAKERVFALAA</sequence>